<dbReference type="Pfam" id="PF13639">
    <property type="entry name" value="zf-RING_2"/>
    <property type="match status" value="1"/>
</dbReference>
<feature type="region of interest" description="Disordered" evidence="16">
    <location>
        <begin position="650"/>
        <end position="751"/>
    </location>
</feature>
<feature type="transmembrane region" description="Helical" evidence="17">
    <location>
        <begin position="100"/>
        <end position="118"/>
    </location>
</feature>
<dbReference type="EMBL" id="JAPUFD010000007">
    <property type="protein sequence ID" value="MDI1488435.1"/>
    <property type="molecule type" value="Genomic_DNA"/>
</dbReference>
<evidence type="ECO:0000256" key="13">
    <source>
        <dbReference type="ARBA" id="ARBA00022989"/>
    </source>
</evidence>
<evidence type="ECO:0000256" key="16">
    <source>
        <dbReference type="SAM" id="MobiDB-lite"/>
    </source>
</evidence>
<feature type="compositionally biased region" description="Polar residues" evidence="16">
    <location>
        <begin position="223"/>
        <end position="241"/>
    </location>
</feature>
<feature type="compositionally biased region" description="Polar residues" evidence="16">
    <location>
        <begin position="727"/>
        <end position="740"/>
    </location>
</feature>
<feature type="transmembrane region" description="Helical" evidence="17">
    <location>
        <begin position="139"/>
        <end position="160"/>
    </location>
</feature>
<comment type="similarity">
    <text evidence="4">Belongs to the HRD1 family.</text>
</comment>
<dbReference type="Gene3D" id="3.30.40.10">
    <property type="entry name" value="Zinc/RING finger domain, C3HC4 (zinc finger)"/>
    <property type="match status" value="1"/>
</dbReference>
<dbReference type="InterPro" id="IPR050731">
    <property type="entry name" value="HRD1_E3_ubiq-ligases"/>
</dbReference>
<feature type="compositionally biased region" description="Polar residues" evidence="16">
    <location>
        <begin position="686"/>
        <end position="710"/>
    </location>
</feature>
<evidence type="ECO:0000256" key="5">
    <source>
        <dbReference type="ARBA" id="ARBA00012483"/>
    </source>
</evidence>
<keyword evidence="14 17" id="KW-0472">Membrane</keyword>
<evidence type="ECO:0000256" key="17">
    <source>
        <dbReference type="SAM" id="Phobius"/>
    </source>
</evidence>
<dbReference type="PROSITE" id="PS50089">
    <property type="entry name" value="ZF_RING_2"/>
    <property type="match status" value="1"/>
</dbReference>
<accession>A0AA43QQ96</accession>
<dbReference type="InterPro" id="IPR057992">
    <property type="entry name" value="TPR_SYVN1_N"/>
</dbReference>
<evidence type="ECO:0000313" key="20">
    <source>
        <dbReference type="Proteomes" id="UP001161017"/>
    </source>
</evidence>
<feature type="compositionally biased region" description="Low complexity" evidence="16">
    <location>
        <begin position="605"/>
        <end position="616"/>
    </location>
</feature>
<evidence type="ECO:0000259" key="18">
    <source>
        <dbReference type="PROSITE" id="PS50089"/>
    </source>
</evidence>
<comment type="subcellular location">
    <subcellularLocation>
        <location evidence="2">Endoplasmic reticulum membrane</location>
        <topology evidence="2">Multi-pass membrane protein</topology>
    </subcellularLocation>
</comment>
<feature type="region of interest" description="Disordered" evidence="16">
    <location>
        <begin position="218"/>
        <end position="241"/>
    </location>
</feature>
<organism evidence="19 20">
    <name type="scientific">Ramalina farinacea</name>
    <dbReference type="NCBI Taxonomy" id="258253"/>
    <lineage>
        <taxon>Eukaryota</taxon>
        <taxon>Fungi</taxon>
        <taxon>Dikarya</taxon>
        <taxon>Ascomycota</taxon>
        <taxon>Pezizomycotina</taxon>
        <taxon>Lecanoromycetes</taxon>
        <taxon>OSLEUM clade</taxon>
        <taxon>Lecanoromycetidae</taxon>
        <taxon>Lecanorales</taxon>
        <taxon>Lecanorineae</taxon>
        <taxon>Ramalinaceae</taxon>
        <taxon>Ramalina</taxon>
    </lineage>
</organism>
<evidence type="ECO:0000256" key="11">
    <source>
        <dbReference type="ARBA" id="ARBA00022824"/>
    </source>
</evidence>
<evidence type="ECO:0000256" key="14">
    <source>
        <dbReference type="ARBA" id="ARBA00023136"/>
    </source>
</evidence>
<keyword evidence="9 15" id="KW-0863">Zinc-finger</keyword>
<feature type="domain" description="RING-type" evidence="18">
    <location>
        <begin position="345"/>
        <end position="412"/>
    </location>
</feature>
<dbReference type="GO" id="GO:0043161">
    <property type="term" value="P:proteasome-mediated ubiquitin-dependent protein catabolic process"/>
    <property type="evidence" value="ECO:0007669"/>
    <property type="project" value="TreeGrafter"/>
</dbReference>
<protein>
    <recommendedName>
        <fullName evidence="5">RING-type E3 ubiquitin transferase</fullName>
        <ecNumber evidence="5">2.3.2.27</ecNumber>
    </recommendedName>
</protein>
<dbReference type="PANTHER" id="PTHR22763:SF184">
    <property type="entry name" value="E3 UBIQUITIN-PROTEIN LIGASE SYNOVIOLIN"/>
    <property type="match status" value="1"/>
</dbReference>
<feature type="transmembrane region" description="Helical" evidence="17">
    <location>
        <begin position="279"/>
        <end position="300"/>
    </location>
</feature>
<gene>
    <name evidence="19" type="primary">HRD1</name>
    <name evidence="19" type="ORF">OHK93_007710</name>
</gene>
<proteinExistence type="inferred from homology"/>
<dbReference type="EC" id="2.3.2.27" evidence="5"/>
<dbReference type="GO" id="GO:0061630">
    <property type="term" value="F:ubiquitin protein ligase activity"/>
    <property type="evidence" value="ECO:0007669"/>
    <property type="project" value="UniProtKB-EC"/>
</dbReference>
<feature type="compositionally biased region" description="Acidic residues" evidence="16">
    <location>
        <begin position="742"/>
        <end position="751"/>
    </location>
</feature>
<keyword evidence="12" id="KW-0862">Zinc</keyword>
<sequence>MRLAAYATTSVTLATGVMIRALHQRPNFYSACVYLAQSNACLMILTNFTLLGVAIAMLGLQKLFYGPLRPIEVEQLYEKAWFAITETCLAMTIFREEVGGWFLVMFVGLLIGRVWSWIGEGRVEVFEQQPPSNPRMFHLRLATSLAVSTLFAVSLLSYSVTTVLQHARPNMMVMFAFEFAVLSASSISTLARYLISLREASIIRTQIQNRRAQLRSEREQLSAAGQQAKDSNASAANNVEGSITPTEGDIETMDVDVPGWGEKGRWLFYLDLTTDFCKLILYLTFFCVLCMFYGMPIHIIRDVALTIRSFHKRITDFVRYRQATRDMNARYPDATQEEVNREDCCIICREDMRAWAPPASTGAQPQDTAPQRDPASFVDERLRPKKLPCGHVLHFACLRSWLERQQNCPTCRASVLVAHPTSLQRQQAPEREQRALPQPDAPRHQLPPHVNGQAMMPARNLFHLGPFRIAVGVGQVAQGLRPQVNENAPTQGVNGGGATQMPDASSSHPPYNANDSHERTRFSPSSSSATLHLVEQQLLQEIGQLQRQSHELFLVQALQQELFRLRALQRSTTLVDHGSSPSHQRILDDGANRTNPSDLTRPVFASSQASNTTSQQELPPGLSIPEGWTVLPLHQVSSAVHTVPSSPAFNSANSDISGPGASADAHTACSGSDEQRSTKPGHQHVSRQCANKSSTSVEAHNAAAPTTSTEPLRGQNRHLSEGDENGHSGTSSRGTGQATTVEECDDEGRGT</sequence>
<dbReference type="Proteomes" id="UP001161017">
    <property type="component" value="Unassembled WGS sequence"/>
</dbReference>
<keyword evidence="7 17" id="KW-0812">Transmembrane</keyword>
<feature type="transmembrane region" description="Helical" evidence="17">
    <location>
        <begin position="43"/>
        <end position="64"/>
    </location>
</feature>
<feature type="region of interest" description="Disordered" evidence="16">
    <location>
        <begin position="485"/>
        <end position="528"/>
    </location>
</feature>
<evidence type="ECO:0000256" key="6">
    <source>
        <dbReference type="ARBA" id="ARBA00022679"/>
    </source>
</evidence>
<feature type="transmembrane region" description="Helical" evidence="17">
    <location>
        <begin position="172"/>
        <end position="195"/>
    </location>
</feature>
<dbReference type="PANTHER" id="PTHR22763">
    <property type="entry name" value="RING ZINC FINGER PROTEIN"/>
    <property type="match status" value="1"/>
</dbReference>
<evidence type="ECO:0000256" key="3">
    <source>
        <dbReference type="ARBA" id="ARBA00004906"/>
    </source>
</evidence>
<keyword evidence="13 17" id="KW-1133">Transmembrane helix</keyword>
<evidence type="ECO:0000256" key="8">
    <source>
        <dbReference type="ARBA" id="ARBA00022723"/>
    </source>
</evidence>
<dbReference type="InterPro" id="IPR058051">
    <property type="entry name" value="Znf_RING_synoviolin"/>
</dbReference>
<feature type="region of interest" description="Disordered" evidence="16">
    <location>
        <begin position="422"/>
        <end position="448"/>
    </location>
</feature>
<dbReference type="GO" id="GO:0036503">
    <property type="term" value="P:ERAD pathway"/>
    <property type="evidence" value="ECO:0007669"/>
    <property type="project" value="TreeGrafter"/>
</dbReference>
<name>A0AA43QQ96_9LECA</name>
<comment type="catalytic activity">
    <reaction evidence="1">
        <text>S-ubiquitinyl-[E2 ubiquitin-conjugating enzyme]-L-cysteine + [acceptor protein]-L-lysine = [E2 ubiquitin-conjugating enzyme]-L-cysteine + N(6)-ubiquitinyl-[acceptor protein]-L-lysine.</text>
        <dbReference type="EC" id="2.3.2.27"/>
    </reaction>
</comment>
<dbReference type="Pfam" id="PF25563">
    <property type="entry name" value="TPR_SYVN1_N"/>
    <property type="match status" value="1"/>
</dbReference>
<evidence type="ECO:0000313" key="19">
    <source>
        <dbReference type="EMBL" id="MDI1488435.1"/>
    </source>
</evidence>
<evidence type="ECO:0000256" key="7">
    <source>
        <dbReference type="ARBA" id="ARBA00022692"/>
    </source>
</evidence>
<dbReference type="GO" id="GO:0008270">
    <property type="term" value="F:zinc ion binding"/>
    <property type="evidence" value="ECO:0007669"/>
    <property type="project" value="UniProtKB-KW"/>
</dbReference>
<keyword evidence="19" id="KW-0012">Acyltransferase</keyword>
<dbReference type="InterPro" id="IPR013083">
    <property type="entry name" value="Znf_RING/FYVE/PHD"/>
</dbReference>
<dbReference type="InterPro" id="IPR001841">
    <property type="entry name" value="Znf_RING"/>
</dbReference>
<evidence type="ECO:0000256" key="12">
    <source>
        <dbReference type="ARBA" id="ARBA00022833"/>
    </source>
</evidence>
<feature type="compositionally biased region" description="Polar residues" evidence="16">
    <location>
        <begin position="573"/>
        <end position="583"/>
    </location>
</feature>
<keyword evidence="6 19" id="KW-0808">Transferase</keyword>
<dbReference type="GO" id="GO:0005789">
    <property type="term" value="C:endoplasmic reticulum membrane"/>
    <property type="evidence" value="ECO:0007669"/>
    <property type="project" value="UniProtKB-SubCell"/>
</dbReference>
<keyword evidence="20" id="KW-1185">Reference proteome</keyword>
<evidence type="ECO:0000256" key="4">
    <source>
        <dbReference type="ARBA" id="ARBA00010089"/>
    </source>
</evidence>
<keyword evidence="11" id="KW-0256">Endoplasmic reticulum</keyword>
<dbReference type="SUPFAM" id="SSF57850">
    <property type="entry name" value="RING/U-box"/>
    <property type="match status" value="1"/>
</dbReference>
<evidence type="ECO:0000256" key="15">
    <source>
        <dbReference type="PROSITE-ProRule" id="PRU00175"/>
    </source>
</evidence>
<feature type="region of interest" description="Disordered" evidence="16">
    <location>
        <begin position="573"/>
        <end position="623"/>
    </location>
</feature>
<comment type="pathway">
    <text evidence="3">Protein modification; protein ubiquitination.</text>
</comment>
<evidence type="ECO:0000256" key="1">
    <source>
        <dbReference type="ARBA" id="ARBA00000900"/>
    </source>
</evidence>
<keyword evidence="10" id="KW-0833">Ubl conjugation pathway</keyword>
<evidence type="ECO:0000256" key="2">
    <source>
        <dbReference type="ARBA" id="ARBA00004477"/>
    </source>
</evidence>
<comment type="caution">
    <text evidence="19">The sequence shown here is derived from an EMBL/GenBank/DDBJ whole genome shotgun (WGS) entry which is preliminary data.</text>
</comment>
<evidence type="ECO:0000256" key="10">
    <source>
        <dbReference type="ARBA" id="ARBA00022786"/>
    </source>
</evidence>
<evidence type="ECO:0000256" key="9">
    <source>
        <dbReference type="ARBA" id="ARBA00022771"/>
    </source>
</evidence>
<reference evidence="19" key="1">
    <citation type="journal article" date="2023" name="Genome Biol. Evol.">
        <title>First Whole Genome Sequence and Flow Cytometry Genome Size Data for the Lichen-Forming Fungus Ramalina farinacea (Ascomycota).</title>
        <authorList>
            <person name="Llewellyn T."/>
            <person name="Mian S."/>
            <person name="Hill R."/>
            <person name="Leitch I.J."/>
            <person name="Gaya E."/>
        </authorList>
    </citation>
    <scope>NUCLEOTIDE SEQUENCE</scope>
    <source>
        <strain evidence="19">LIQ254RAFAR</strain>
    </source>
</reference>
<dbReference type="SMART" id="SM00184">
    <property type="entry name" value="RING"/>
    <property type="match status" value="1"/>
</dbReference>
<keyword evidence="8" id="KW-0479">Metal-binding</keyword>
<dbReference type="AlphaFoldDB" id="A0AA43QQ96"/>
<dbReference type="CDD" id="cd16479">
    <property type="entry name" value="RING-H2_synoviolin"/>
    <property type="match status" value="1"/>
</dbReference>